<evidence type="ECO:0000313" key="2">
    <source>
        <dbReference type="Proteomes" id="UP000092154"/>
    </source>
</evidence>
<protein>
    <submittedName>
        <fullName evidence="1">Uncharacterized protein</fullName>
    </submittedName>
</protein>
<keyword evidence="2" id="KW-1185">Reference proteome</keyword>
<dbReference type="InParanoid" id="A0A1B7MQ86"/>
<evidence type="ECO:0000313" key="1">
    <source>
        <dbReference type="EMBL" id="OAX34731.1"/>
    </source>
</evidence>
<feature type="non-terminal residue" evidence="1">
    <location>
        <position position="112"/>
    </location>
</feature>
<proteinExistence type="predicted"/>
<accession>A0A1B7MQ86</accession>
<dbReference type="Proteomes" id="UP000092154">
    <property type="component" value="Unassembled WGS sequence"/>
</dbReference>
<dbReference type="AlphaFoldDB" id="A0A1B7MQ86"/>
<sequence>AFNEPVGSTLSSILSPAIVWLASSLQRLFQAVHCSTYPSTAIPSTPSSAPSPRRLYRCCIVNVVGKRVRMPQEHVARQFLPSTSNIRRVLALPSGTHCDYNTQLSLHTLTKL</sequence>
<name>A0A1B7MQ86_9AGAM</name>
<dbReference type="EMBL" id="KV448574">
    <property type="protein sequence ID" value="OAX34731.1"/>
    <property type="molecule type" value="Genomic_DNA"/>
</dbReference>
<organism evidence="1 2">
    <name type="scientific">Rhizopogon vinicolor AM-OR11-026</name>
    <dbReference type="NCBI Taxonomy" id="1314800"/>
    <lineage>
        <taxon>Eukaryota</taxon>
        <taxon>Fungi</taxon>
        <taxon>Dikarya</taxon>
        <taxon>Basidiomycota</taxon>
        <taxon>Agaricomycotina</taxon>
        <taxon>Agaricomycetes</taxon>
        <taxon>Agaricomycetidae</taxon>
        <taxon>Boletales</taxon>
        <taxon>Suillineae</taxon>
        <taxon>Rhizopogonaceae</taxon>
        <taxon>Rhizopogon</taxon>
    </lineage>
</organism>
<gene>
    <name evidence="1" type="ORF">K503DRAFT_774244</name>
</gene>
<feature type="non-terminal residue" evidence="1">
    <location>
        <position position="1"/>
    </location>
</feature>
<reference evidence="1 2" key="1">
    <citation type="submission" date="2016-06" db="EMBL/GenBank/DDBJ databases">
        <title>Comparative genomics of the ectomycorrhizal sister species Rhizopogon vinicolor and Rhizopogon vesiculosus (Basidiomycota: Boletales) reveals a divergence of the mating type B locus.</title>
        <authorList>
            <consortium name="DOE Joint Genome Institute"/>
            <person name="Mujic A.B."/>
            <person name="Kuo A."/>
            <person name="Tritt A."/>
            <person name="Lipzen A."/>
            <person name="Chen C."/>
            <person name="Johnson J."/>
            <person name="Sharma A."/>
            <person name="Barry K."/>
            <person name="Grigoriev I.V."/>
            <person name="Spatafora J.W."/>
        </authorList>
    </citation>
    <scope>NUCLEOTIDE SEQUENCE [LARGE SCALE GENOMIC DNA]</scope>
    <source>
        <strain evidence="1 2">AM-OR11-026</strain>
    </source>
</reference>